<proteinExistence type="predicted"/>
<accession>A0A430R1H2</accession>
<reference evidence="1 2" key="1">
    <citation type="journal article" date="2019" name="Extremophiles">
        <title>Biogeography of thermophiles and predominance of Thermus scotoductus in domestic water heaters.</title>
        <authorList>
            <person name="Wilpiszeski R.L."/>
            <person name="Zhang Z."/>
            <person name="House C.H."/>
        </authorList>
    </citation>
    <scope>NUCLEOTIDE SEQUENCE [LARGE SCALE GENOMIC DNA]</scope>
    <source>
        <strain evidence="1 2">32_S32</strain>
    </source>
</reference>
<evidence type="ECO:0000313" key="2">
    <source>
        <dbReference type="Proteomes" id="UP000286910"/>
    </source>
</evidence>
<name>A0A430R1H2_THESC</name>
<comment type="caution">
    <text evidence="1">The sequence shown here is derived from an EMBL/GenBank/DDBJ whole genome shotgun (WGS) entry which is preliminary data.</text>
</comment>
<sequence length="105" mass="11890">MEVEEMGERAGGLEAPQVFPLPLPWGGEGGKRKVANRTIVLIGKSGKRHSFVPSRDEGEEIKLHARYLGEEVERVEELRYCPTSRSAWERHPRPDLLALLAEKEE</sequence>
<dbReference type="EMBL" id="PELR01000358">
    <property type="protein sequence ID" value="RTH01270.1"/>
    <property type="molecule type" value="Genomic_DNA"/>
</dbReference>
<evidence type="ECO:0000313" key="1">
    <source>
        <dbReference type="EMBL" id="RTH01270.1"/>
    </source>
</evidence>
<gene>
    <name evidence="1" type="ORF">CSW45_10740</name>
</gene>
<organism evidence="1 2">
    <name type="scientific">Thermus scotoductus</name>
    <dbReference type="NCBI Taxonomy" id="37636"/>
    <lineage>
        <taxon>Bacteria</taxon>
        <taxon>Thermotogati</taxon>
        <taxon>Deinococcota</taxon>
        <taxon>Deinococci</taxon>
        <taxon>Thermales</taxon>
        <taxon>Thermaceae</taxon>
        <taxon>Thermus</taxon>
    </lineage>
</organism>
<dbReference type="Proteomes" id="UP000286910">
    <property type="component" value="Unassembled WGS sequence"/>
</dbReference>
<protein>
    <submittedName>
        <fullName evidence="1">Uncharacterized protein</fullName>
    </submittedName>
</protein>
<dbReference type="AlphaFoldDB" id="A0A430R1H2"/>